<feature type="coiled-coil region" evidence="1">
    <location>
        <begin position="120"/>
        <end position="154"/>
    </location>
</feature>
<dbReference type="WBParaSite" id="TCONS_00009326.p1">
    <property type="protein sequence ID" value="TCONS_00009326.p1"/>
    <property type="gene ID" value="XLOC_007154"/>
</dbReference>
<evidence type="ECO:0000313" key="5">
    <source>
        <dbReference type="WBParaSite" id="TCONS_00009326.p1"/>
    </source>
</evidence>
<accession>A0A0K0ECC3</accession>
<name>A0A0K0ECC3_STRER</name>
<feature type="compositionally biased region" description="Basic and acidic residues" evidence="2">
    <location>
        <begin position="65"/>
        <end position="74"/>
    </location>
</feature>
<protein>
    <submittedName>
        <fullName evidence="4 5">Uncharacterized protein</fullName>
    </submittedName>
</protein>
<evidence type="ECO:0000313" key="4">
    <source>
        <dbReference type="WBParaSite" id="SSTP_0000714000.1"/>
    </source>
</evidence>
<feature type="region of interest" description="Disordered" evidence="2">
    <location>
        <begin position="1"/>
        <end position="84"/>
    </location>
</feature>
<keyword evidence="3" id="KW-1185">Reference proteome</keyword>
<evidence type="ECO:0000313" key="3">
    <source>
        <dbReference type="Proteomes" id="UP000035681"/>
    </source>
</evidence>
<dbReference type="WBParaSite" id="SSTP_0000714000.1">
    <property type="protein sequence ID" value="SSTP_0000714000.1"/>
    <property type="gene ID" value="SSTP_0000714000"/>
</dbReference>
<sequence>MPRDKKDQGKKKIAHFAIHHKKGQKALDITSHNKDKQKKKTNEEKKREKKKNNESSGKNSYPLNKDLEINKGHQDVNQSQPNPFINFQQQHNNVVDKQLQSPPNMHNKQREDPKVVNIPMEDFQKQVVQKNERIQKLQDDKDNLYENLSIWRQN</sequence>
<organism evidence="4">
    <name type="scientific">Strongyloides stercoralis</name>
    <name type="common">Threadworm</name>
    <dbReference type="NCBI Taxonomy" id="6248"/>
    <lineage>
        <taxon>Eukaryota</taxon>
        <taxon>Metazoa</taxon>
        <taxon>Ecdysozoa</taxon>
        <taxon>Nematoda</taxon>
        <taxon>Chromadorea</taxon>
        <taxon>Rhabditida</taxon>
        <taxon>Tylenchina</taxon>
        <taxon>Panagrolaimomorpha</taxon>
        <taxon>Strongyloidoidea</taxon>
        <taxon>Strongyloididae</taxon>
        <taxon>Strongyloides</taxon>
    </lineage>
</organism>
<feature type="compositionally biased region" description="Polar residues" evidence="2">
    <location>
        <begin position="75"/>
        <end position="84"/>
    </location>
</feature>
<keyword evidence="1" id="KW-0175">Coiled coil</keyword>
<feature type="compositionally biased region" description="Basic residues" evidence="2">
    <location>
        <begin position="8"/>
        <end position="24"/>
    </location>
</feature>
<proteinExistence type="predicted"/>
<evidence type="ECO:0000256" key="2">
    <source>
        <dbReference type="SAM" id="MobiDB-lite"/>
    </source>
</evidence>
<dbReference type="AlphaFoldDB" id="A0A0K0ECC3"/>
<reference evidence="4" key="1">
    <citation type="submission" date="2015-08" db="UniProtKB">
        <authorList>
            <consortium name="WormBaseParasite"/>
        </authorList>
    </citation>
    <scope>IDENTIFICATION</scope>
</reference>
<evidence type="ECO:0000256" key="1">
    <source>
        <dbReference type="SAM" id="Coils"/>
    </source>
</evidence>
<dbReference type="Proteomes" id="UP000035681">
    <property type="component" value="Unplaced"/>
</dbReference>